<dbReference type="EMBL" id="HBUF01366991">
    <property type="protein sequence ID" value="CAG6724094.1"/>
    <property type="molecule type" value="Transcribed_RNA"/>
</dbReference>
<protein>
    <submittedName>
        <fullName evidence="1">Uncharacterized protein</fullName>
    </submittedName>
</protein>
<dbReference type="AlphaFoldDB" id="A0A8D8Y9N6"/>
<organism evidence="1">
    <name type="scientific">Cacopsylla melanoneura</name>
    <dbReference type="NCBI Taxonomy" id="428564"/>
    <lineage>
        <taxon>Eukaryota</taxon>
        <taxon>Metazoa</taxon>
        <taxon>Ecdysozoa</taxon>
        <taxon>Arthropoda</taxon>
        <taxon>Hexapoda</taxon>
        <taxon>Insecta</taxon>
        <taxon>Pterygota</taxon>
        <taxon>Neoptera</taxon>
        <taxon>Paraneoptera</taxon>
        <taxon>Hemiptera</taxon>
        <taxon>Sternorrhyncha</taxon>
        <taxon>Psylloidea</taxon>
        <taxon>Psyllidae</taxon>
        <taxon>Psyllinae</taxon>
        <taxon>Cacopsylla</taxon>
    </lineage>
</organism>
<accession>A0A8D8Y9N6</accession>
<dbReference type="EMBL" id="HBUF01366988">
    <property type="protein sequence ID" value="CAG6724085.1"/>
    <property type="molecule type" value="Transcribed_RNA"/>
</dbReference>
<reference evidence="1" key="1">
    <citation type="submission" date="2021-05" db="EMBL/GenBank/DDBJ databases">
        <authorList>
            <person name="Alioto T."/>
            <person name="Alioto T."/>
            <person name="Gomez Garrido J."/>
        </authorList>
    </citation>
    <scope>NUCLEOTIDE SEQUENCE</scope>
</reference>
<dbReference type="EMBL" id="HBUF01366990">
    <property type="protein sequence ID" value="CAG6724091.1"/>
    <property type="molecule type" value="Transcribed_RNA"/>
</dbReference>
<proteinExistence type="predicted"/>
<name>A0A8D8Y9N6_9HEMI</name>
<sequence>MIFPNDLQTSLVYFPSVYTVFYLRIDGFSYSNNFYAFRMIFEFLFEVVCSPLLMRGRLGLVYRVFLVVYSTLLMSEWLELYPYWHCCSQEVCGNLFWNGIYSSHLPWFL</sequence>
<evidence type="ECO:0000313" key="1">
    <source>
        <dbReference type="EMBL" id="CAG6724085.1"/>
    </source>
</evidence>